<evidence type="ECO:0000313" key="4">
    <source>
        <dbReference type="Proteomes" id="UP000092730"/>
    </source>
</evidence>
<protein>
    <submittedName>
        <fullName evidence="2">Uncharacterized protein</fullName>
    </submittedName>
</protein>
<accession>A0A1B9G8M6</accession>
<evidence type="ECO:0000313" key="2">
    <source>
        <dbReference type="EMBL" id="OCF27351.1"/>
    </source>
</evidence>
<dbReference type="EMBL" id="KI894019">
    <property type="protein sequence ID" value="OCF27351.1"/>
    <property type="molecule type" value="Genomic_DNA"/>
</dbReference>
<gene>
    <name evidence="2" type="ORF">I302_02192</name>
    <name evidence="3" type="ORF">I302_103491</name>
</gene>
<sequence length="247" mass="26134">MSTSTEAQVPESDHCNAVLANNSSNDKAQDQDGLQRVCYVGNITLAETTRPKSDEIYTSALHPVNCGSMVVAATSGIGSELTFWKRQYADDNNNIWKLLPKHIVVRPRGQVDPHFQISVGDLVMNSPHANNAEEGNSTHVHATEEVARTTASSSGVGSSTDVPSSKVPSQAGNAGTKTFGGERKVKCSKGPRLYCGSDDEEDDTDSNCALSDLPSEYESDSESGAFTPSGGESDVEESFSSSPALAT</sequence>
<feature type="compositionally biased region" description="Low complexity" evidence="1">
    <location>
        <begin position="152"/>
        <end position="165"/>
    </location>
</feature>
<evidence type="ECO:0000256" key="1">
    <source>
        <dbReference type="SAM" id="MobiDB-lite"/>
    </source>
</evidence>
<name>A0A1B9G8M6_9TREE</name>
<feature type="region of interest" description="Disordered" evidence="1">
    <location>
        <begin position="146"/>
        <end position="247"/>
    </location>
</feature>
<reference evidence="3" key="2">
    <citation type="submission" date="2013-07" db="EMBL/GenBank/DDBJ databases">
        <authorList>
            <consortium name="The Broad Institute Genome Sequencing Platform"/>
            <person name="Cuomo C."/>
            <person name="Litvintseva A."/>
            <person name="Chen Y."/>
            <person name="Heitman J."/>
            <person name="Sun S."/>
            <person name="Springer D."/>
            <person name="Dromer F."/>
            <person name="Young S.K."/>
            <person name="Zeng Q."/>
            <person name="Gargeya S."/>
            <person name="Fitzgerald M."/>
            <person name="Abouelleil A."/>
            <person name="Alvarado L."/>
            <person name="Berlin A.M."/>
            <person name="Chapman S.B."/>
            <person name="Dewar J."/>
            <person name="Goldberg J."/>
            <person name="Griggs A."/>
            <person name="Gujja S."/>
            <person name="Hansen M."/>
            <person name="Howarth C."/>
            <person name="Imamovic A."/>
            <person name="Larimer J."/>
            <person name="McCowan C."/>
            <person name="Murphy C."/>
            <person name="Pearson M."/>
            <person name="Priest M."/>
            <person name="Roberts A."/>
            <person name="Saif S."/>
            <person name="Shea T."/>
            <person name="Sykes S."/>
            <person name="Wortman J."/>
            <person name="Nusbaum C."/>
            <person name="Birren B."/>
        </authorList>
    </citation>
    <scope>NUCLEOTIDE SEQUENCE</scope>
    <source>
        <strain evidence="3">CBS 10118</strain>
    </source>
</reference>
<evidence type="ECO:0000313" key="3">
    <source>
        <dbReference type="EMBL" id="WVW81497.1"/>
    </source>
</evidence>
<feature type="compositionally biased region" description="Polar residues" evidence="1">
    <location>
        <begin position="238"/>
        <end position="247"/>
    </location>
</feature>
<dbReference type="KEGG" id="kbi:30206591"/>
<reference evidence="2" key="3">
    <citation type="submission" date="2014-01" db="EMBL/GenBank/DDBJ databases">
        <title>Evolution of pathogenesis and genome organization in the Tremellales.</title>
        <authorList>
            <person name="Cuomo C."/>
            <person name="Litvintseva A."/>
            <person name="Heitman J."/>
            <person name="Chen Y."/>
            <person name="Sun S."/>
            <person name="Springer D."/>
            <person name="Dromer F."/>
            <person name="Young S."/>
            <person name="Zeng Q."/>
            <person name="Chapman S."/>
            <person name="Gujja S."/>
            <person name="Saif S."/>
            <person name="Birren B."/>
        </authorList>
    </citation>
    <scope>NUCLEOTIDE SEQUENCE</scope>
    <source>
        <strain evidence="2">CBS 10118</strain>
    </source>
</reference>
<dbReference type="AlphaFoldDB" id="A0A1B9G8M6"/>
<reference evidence="2" key="1">
    <citation type="submission" date="2013-07" db="EMBL/GenBank/DDBJ databases">
        <title>The Genome Sequence of Cryptococcus bestiolae CBS10118.</title>
        <authorList>
            <consortium name="The Broad Institute Genome Sequencing Platform"/>
            <person name="Cuomo C."/>
            <person name="Litvintseva A."/>
            <person name="Chen Y."/>
            <person name="Heitman J."/>
            <person name="Sun S."/>
            <person name="Springer D."/>
            <person name="Dromer F."/>
            <person name="Young S.K."/>
            <person name="Zeng Q."/>
            <person name="Gargeya S."/>
            <person name="Fitzgerald M."/>
            <person name="Abouelleil A."/>
            <person name="Alvarado L."/>
            <person name="Berlin A.M."/>
            <person name="Chapman S.B."/>
            <person name="Dewar J."/>
            <person name="Goldberg J."/>
            <person name="Griggs A."/>
            <person name="Gujja S."/>
            <person name="Hansen M."/>
            <person name="Howarth C."/>
            <person name="Imamovic A."/>
            <person name="Larimer J."/>
            <person name="McCowan C."/>
            <person name="Murphy C."/>
            <person name="Pearson M."/>
            <person name="Priest M."/>
            <person name="Roberts A."/>
            <person name="Saif S."/>
            <person name="Shea T."/>
            <person name="Sykes S."/>
            <person name="Wortman J."/>
            <person name="Nusbaum C."/>
            <person name="Birren B."/>
        </authorList>
    </citation>
    <scope>NUCLEOTIDE SEQUENCE [LARGE SCALE GENOMIC DNA]</scope>
    <source>
        <strain evidence="2">CBS 10118</strain>
    </source>
</reference>
<dbReference type="Proteomes" id="UP000092730">
    <property type="component" value="Chromosome 2"/>
</dbReference>
<proteinExistence type="predicted"/>
<feature type="compositionally biased region" description="Polar residues" evidence="1">
    <location>
        <begin position="166"/>
        <end position="176"/>
    </location>
</feature>
<dbReference type="GeneID" id="30206591"/>
<keyword evidence="4" id="KW-1185">Reference proteome</keyword>
<reference evidence="3" key="4">
    <citation type="submission" date="2024-02" db="EMBL/GenBank/DDBJ databases">
        <title>Comparative genomics of Cryptococcus and Kwoniella reveals pathogenesis evolution and contrasting modes of karyotype evolution via chromosome fusion or intercentromeric recombination.</title>
        <authorList>
            <person name="Coelho M.A."/>
            <person name="David-Palma M."/>
            <person name="Shea T."/>
            <person name="Bowers K."/>
            <person name="McGinley-Smith S."/>
            <person name="Mohammad A.W."/>
            <person name="Gnirke A."/>
            <person name="Yurkov A.M."/>
            <person name="Nowrousian M."/>
            <person name="Sun S."/>
            <person name="Cuomo C.A."/>
            <person name="Heitman J."/>
        </authorList>
    </citation>
    <scope>NUCLEOTIDE SEQUENCE</scope>
    <source>
        <strain evidence="3">CBS 10118</strain>
    </source>
</reference>
<organism evidence="2">
    <name type="scientific">Kwoniella bestiolae CBS 10118</name>
    <dbReference type="NCBI Taxonomy" id="1296100"/>
    <lineage>
        <taxon>Eukaryota</taxon>
        <taxon>Fungi</taxon>
        <taxon>Dikarya</taxon>
        <taxon>Basidiomycota</taxon>
        <taxon>Agaricomycotina</taxon>
        <taxon>Tremellomycetes</taxon>
        <taxon>Tremellales</taxon>
        <taxon>Cryptococcaceae</taxon>
        <taxon>Kwoniella</taxon>
    </lineage>
</organism>
<dbReference type="RefSeq" id="XP_019048421.1">
    <property type="nucleotide sequence ID" value="XM_019188859.1"/>
</dbReference>
<dbReference type="VEuPathDB" id="FungiDB:I302_02192"/>
<dbReference type="EMBL" id="CP144542">
    <property type="protein sequence ID" value="WVW81497.1"/>
    <property type="molecule type" value="Genomic_DNA"/>
</dbReference>